<name>A0A399T639_9MICO</name>
<dbReference type="InterPro" id="IPR002052">
    <property type="entry name" value="DNA_methylase_N6_adenine_CS"/>
</dbReference>
<keyword evidence="3 6" id="KW-0808">Transferase</keyword>
<evidence type="ECO:0000256" key="1">
    <source>
        <dbReference type="ARBA" id="ARBA00006594"/>
    </source>
</evidence>
<dbReference type="PRINTS" id="PR00508">
    <property type="entry name" value="S21N4MTFRASE"/>
</dbReference>
<dbReference type="SUPFAM" id="SSF53335">
    <property type="entry name" value="S-adenosyl-L-methionine-dependent methyltransferases"/>
    <property type="match status" value="1"/>
</dbReference>
<evidence type="ECO:0000259" key="5">
    <source>
        <dbReference type="Pfam" id="PF01555"/>
    </source>
</evidence>
<dbReference type="InterPro" id="IPR002941">
    <property type="entry name" value="DNA_methylase_N4/N6"/>
</dbReference>
<feature type="domain" description="DNA methylase N-4/N-6" evidence="5">
    <location>
        <begin position="24"/>
        <end position="287"/>
    </location>
</feature>
<dbReference type="CDD" id="cd02440">
    <property type="entry name" value="AdoMet_MTases"/>
    <property type="match status" value="1"/>
</dbReference>
<accession>A0A399T639</accession>
<dbReference type="EC" id="2.1.1.-" evidence="4"/>
<dbReference type="Gene3D" id="3.40.50.150">
    <property type="entry name" value="Vaccinia Virus protein VP39"/>
    <property type="match status" value="1"/>
</dbReference>
<dbReference type="GO" id="GO:0003677">
    <property type="term" value="F:DNA binding"/>
    <property type="evidence" value="ECO:0007669"/>
    <property type="project" value="InterPro"/>
</dbReference>
<protein>
    <recommendedName>
        <fullName evidence="4">Methyltransferase</fullName>
        <ecNumber evidence="4">2.1.1.-</ecNumber>
    </recommendedName>
</protein>
<keyword evidence="2 6" id="KW-0489">Methyltransferase</keyword>
<keyword evidence="7" id="KW-1185">Reference proteome</keyword>
<dbReference type="REBASE" id="301586">
    <property type="entry name" value="M.Csp8615ORF11635P"/>
</dbReference>
<dbReference type="RefSeq" id="WP_119382460.1">
    <property type="nucleotide sequence ID" value="NZ_QWGT01000189.1"/>
</dbReference>
<comment type="similarity">
    <text evidence="1 4">Belongs to the N(4)/N(6)-methyltransferase family.</text>
</comment>
<gene>
    <name evidence="6" type="ORF">DZG00_11635</name>
</gene>
<dbReference type="GO" id="GO:0008170">
    <property type="term" value="F:N-methyltransferase activity"/>
    <property type="evidence" value="ECO:0007669"/>
    <property type="project" value="InterPro"/>
</dbReference>
<comment type="caution">
    <text evidence="6">The sequence shown here is derived from an EMBL/GenBank/DDBJ whole genome shotgun (WGS) entry which is preliminary data.</text>
</comment>
<reference evidence="6 7" key="1">
    <citation type="submission" date="2018-08" db="EMBL/GenBank/DDBJ databases">
        <title>Genome Sequence of Clavibacter michiganensis Subspecies type strains, and the Atypical Peach-Colored Strains Isolated from Tomato.</title>
        <authorList>
            <person name="Osdaghi E."/>
            <person name="Portier P."/>
            <person name="Briand M."/>
            <person name="Jacques M.-A."/>
        </authorList>
    </citation>
    <scope>NUCLEOTIDE SEQUENCE [LARGE SCALE GENOMIC DNA]</scope>
    <source>
        <strain evidence="6 7">CFBP 8615</strain>
    </source>
</reference>
<dbReference type="EMBL" id="QWGT01000189">
    <property type="protein sequence ID" value="RIJ49637.1"/>
    <property type="molecule type" value="Genomic_DNA"/>
</dbReference>
<dbReference type="GO" id="GO:0005737">
    <property type="term" value="C:cytoplasm"/>
    <property type="evidence" value="ECO:0007669"/>
    <property type="project" value="TreeGrafter"/>
</dbReference>
<organism evidence="6 7">
    <name type="scientific">Clavibacter lycopersici</name>
    <dbReference type="NCBI Taxonomy" id="2301718"/>
    <lineage>
        <taxon>Bacteria</taxon>
        <taxon>Bacillati</taxon>
        <taxon>Actinomycetota</taxon>
        <taxon>Actinomycetes</taxon>
        <taxon>Micrococcales</taxon>
        <taxon>Microbacteriaceae</taxon>
        <taxon>Clavibacter</taxon>
    </lineage>
</organism>
<dbReference type="OrthoDB" id="9773060at2"/>
<sequence length="301" mass="35065">MPQLDHIIHGDCIVELKKLKDHSVDLVILDPPYWKIVNERWDFEWRTKNEYVDWCLEWLTEVSRVIKRSGSLYIFGYTRNLVYLYASLAELGFTFRQEIVIDKGLRSLGGRKTSTYKMFPTTTETVWFFQFNSKPFIKDFLKTRQKALGLKAYEINQQLGVKANGGGVWSLYTGNNILAQVPTEEMWGRLQEVLQFDMPWSEVGATFNIEMGYTNVWTDINFYSERRHHPTQKPIPLIERIIKASTNPGMVVLDPFMGSGTTALACLNLNRHFIGIEKDEEYVRISERRISSHSVQDTLDY</sequence>
<evidence type="ECO:0000256" key="3">
    <source>
        <dbReference type="ARBA" id="ARBA00022679"/>
    </source>
</evidence>
<dbReference type="PANTHER" id="PTHR13370:SF3">
    <property type="entry name" value="TRNA (GUANINE(10)-N2)-METHYLTRANSFERASE HOMOLOG"/>
    <property type="match status" value="1"/>
</dbReference>
<dbReference type="Pfam" id="PF01555">
    <property type="entry name" value="N6_N4_Mtase"/>
    <property type="match status" value="1"/>
</dbReference>
<dbReference type="PANTHER" id="PTHR13370">
    <property type="entry name" value="RNA METHYLASE-RELATED"/>
    <property type="match status" value="1"/>
</dbReference>
<dbReference type="InterPro" id="IPR029063">
    <property type="entry name" value="SAM-dependent_MTases_sf"/>
</dbReference>
<dbReference type="Proteomes" id="UP000266484">
    <property type="component" value="Unassembled WGS sequence"/>
</dbReference>
<dbReference type="GO" id="GO:0032259">
    <property type="term" value="P:methylation"/>
    <property type="evidence" value="ECO:0007669"/>
    <property type="project" value="UniProtKB-KW"/>
</dbReference>
<evidence type="ECO:0000313" key="7">
    <source>
        <dbReference type="Proteomes" id="UP000266484"/>
    </source>
</evidence>
<proteinExistence type="inferred from homology"/>
<dbReference type="PROSITE" id="PS00092">
    <property type="entry name" value="N6_MTASE"/>
    <property type="match status" value="1"/>
</dbReference>
<dbReference type="AlphaFoldDB" id="A0A399T639"/>
<dbReference type="InterPro" id="IPR001091">
    <property type="entry name" value="RM_Methyltransferase"/>
</dbReference>
<evidence type="ECO:0000313" key="6">
    <source>
        <dbReference type="EMBL" id="RIJ49637.1"/>
    </source>
</evidence>
<evidence type="ECO:0000256" key="2">
    <source>
        <dbReference type="ARBA" id="ARBA00022603"/>
    </source>
</evidence>
<evidence type="ECO:0000256" key="4">
    <source>
        <dbReference type="RuleBase" id="RU362026"/>
    </source>
</evidence>